<dbReference type="RefSeq" id="WP_338732218.1">
    <property type="nucleotide sequence ID" value="NZ_CP136924.1"/>
</dbReference>
<keyword evidence="4" id="KW-1185">Reference proteome</keyword>
<organism evidence="3">
    <name type="scientific">Mangrovimonas cancribranchiae</name>
    <dbReference type="NCBI Taxonomy" id="3080055"/>
    <lineage>
        <taxon>Bacteria</taxon>
        <taxon>Pseudomonadati</taxon>
        <taxon>Bacteroidota</taxon>
        <taxon>Flavobacteriia</taxon>
        <taxon>Flavobacteriales</taxon>
        <taxon>Flavobacteriaceae</taxon>
        <taxon>Mangrovimonas</taxon>
    </lineage>
</organism>
<reference evidence="3 4" key="1">
    <citation type="submission" date="2023-10" db="EMBL/GenBank/DDBJ databases">
        <title>Culture-based analysis of two novel bacteria associated with mangrove crab gills.</title>
        <authorList>
            <person name="Yang X."/>
            <person name="Garuglieri E."/>
            <person name="Van Goethem M.W."/>
            <person name="Fusi M."/>
            <person name="Marasco R."/>
            <person name="Daffonchio D.G."/>
        </authorList>
    </citation>
    <scope>NUCLEOTIDE SEQUENCE</scope>
    <source>
        <strain evidence="3">UG2-1</strain>
        <strain evidence="2">UG2-2</strain>
        <strain evidence="4">UG2_2</strain>
    </source>
</reference>
<feature type="coiled-coil region" evidence="1">
    <location>
        <begin position="162"/>
        <end position="189"/>
    </location>
</feature>
<protein>
    <recommendedName>
        <fullName evidence="5">Protein involved in gliding motility SprE</fullName>
    </recommendedName>
</protein>
<dbReference type="InterPro" id="IPR011990">
    <property type="entry name" value="TPR-like_helical_dom_sf"/>
</dbReference>
<dbReference type="EMBL" id="CP136924">
    <property type="protein sequence ID" value="WXA01777.1"/>
    <property type="molecule type" value="Genomic_DNA"/>
</dbReference>
<evidence type="ECO:0000256" key="1">
    <source>
        <dbReference type="SAM" id="Coils"/>
    </source>
</evidence>
<proteinExistence type="predicted"/>
<evidence type="ECO:0000313" key="3">
    <source>
        <dbReference type="EMBL" id="WXA13063.1"/>
    </source>
</evidence>
<dbReference type="KEGG" id="mcaa:R3L15_13165"/>
<evidence type="ECO:0008006" key="5">
    <source>
        <dbReference type="Google" id="ProtNLM"/>
    </source>
</evidence>
<gene>
    <name evidence="3" type="ORF">R3L15_13165</name>
    <name evidence="2" type="ORF">R3L16_08425</name>
</gene>
<dbReference type="AlphaFoldDB" id="A0AAU6P729"/>
<evidence type="ECO:0000313" key="4">
    <source>
        <dbReference type="Proteomes" id="UP001368318"/>
    </source>
</evidence>
<evidence type="ECO:0000313" key="2">
    <source>
        <dbReference type="EMBL" id="WXA01777.1"/>
    </source>
</evidence>
<dbReference type="EMBL" id="CP136925">
    <property type="protein sequence ID" value="WXA13063.1"/>
    <property type="molecule type" value="Genomic_DNA"/>
</dbReference>
<sequence>MKTSFRLIVVLFSIILVVSSCSRKKDRFLSRNYHAVTAEYNTLFNGYNALELGRQSLNESYEDDYWEILPIERMQIMEEVMLPGQNKNENFSRAEEKAIKAVQMHGMNINGKEKNPQIDEAYLLLGEARYFDQRFIPALEAFNYILYRYPSSDKINQAKVWREKTNIRLENDELAIENLKELLEEADAIEGQDLADATSMLAQAYINTKSLDSAITQLEIAAQNTKSHDERGRYRFIQGQLYNELGKKDSANYAFDKIIELNRRTPRVYLINAHIQKAKNFNYDDGNKLEFLELLTDLEKNRENRPFLDKIYHQIGEYHMINGSDSLALANYNKSLRTNSRDKKLKARNYEILGDYEFDYANYKIAGAYYDSTMLNMEKNKKPYRIIKRKRDNLEDVIYYEDVAKATDSILTLVAMSDDERLAYFEAFTTELKAQAEEEKEKQKSVERQQGLATVNNDIKGKSSRGMTPSGKESSFYFYNSTTVAYGKNEFVRIWGDRPLEDDWRWSSKRSTKNNNTNLGQLATADTDSETFDPNYYIEQLPQDDKVIDSIAKERNFAYYQLGVIYKEKFKEYQLSKDKFLSLLDNNPEEKLILPSKYNLYKIYEVLNQQDEASIAKNDIITNYPESRYAKILLNPEQANLKDENSPESIYQNLYKELSNQNYQFIIDECDDKITLFQGDPMVPKFELLKALAIGRLNGFQEYSKAINYVALNYANTPEGIEAQNIVDEVLPALKDDTFTDAEDENSFKVVYYFNKTKDEEVVANFKTALNEQIKEVKVFNLKTSLDVYNSNTTFVVVHGLTSFDGANGYALSLQEQKENKIIHQYFITSSTNYRTIQIHKNLETYLELQINNN</sequence>
<name>A0AAU6P729_9FLAO</name>
<accession>A0AAU6P729</accession>
<dbReference type="Gene3D" id="1.25.40.10">
    <property type="entry name" value="Tetratricopeptide repeat domain"/>
    <property type="match status" value="3"/>
</dbReference>
<dbReference type="PROSITE" id="PS51257">
    <property type="entry name" value="PROKAR_LIPOPROTEIN"/>
    <property type="match status" value="1"/>
</dbReference>
<dbReference type="Proteomes" id="UP001368318">
    <property type="component" value="Chromosome"/>
</dbReference>
<keyword evidence="1" id="KW-0175">Coiled coil</keyword>
<dbReference type="SUPFAM" id="SSF48452">
    <property type="entry name" value="TPR-like"/>
    <property type="match status" value="1"/>
</dbReference>